<feature type="non-terminal residue" evidence="1">
    <location>
        <position position="387"/>
    </location>
</feature>
<proteinExistence type="predicted"/>
<comment type="caution">
    <text evidence="1">The sequence shown here is derived from an EMBL/GenBank/DDBJ whole genome shotgun (WGS) entry which is preliminary data.</text>
</comment>
<dbReference type="PANTHER" id="PTHR47331:SF5">
    <property type="entry name" value="RIBONUCLEASE H"/>
    <property type="match status" value="1"/>
</dbReference>
<dbReference type="AlphaFoldDB" id="A0ABD0S398"/>
<gene>
    <name evidence="1" type="ORF">M9458_002501</name>
</gene>
<name>A0ABD0S398_CIRMR</name>
<evidence type="ECO:0000313" key="1">
    <source>
        <dbReference type="EMBL" id="KAL0204483.1"/>
    </source>
</evidence>
<sequence>SHQAAQCDLKRLCTLCQGKHLRVLHNMNTHPAAEPPKEESCPVNTSNEVLYLDQPSASTRVLLKVVRVLLRNNDRTLDTYAVLDDGSEHNMLLPEAVDQLGLQGRQEDLVLRTIRQDVQTLKGSSVSFCIAPFAYPKRSFRITEAFTSQCLSLADHTYPISMLKRKYKHLVGIPIKPFEQVKPLVLIGADHPHLLTPIEPVRLGPPGGPAVIRTRLGWTLQGPAHLIQWTACRQQCLLTSVSPQTTELMRNVEKLWQTDVLPFQSNKSVIRSKQDKEAIELLEAKTRRVNVAGILRYATPLLRKRDMPLFQASKEAILPSLRSTENRLGKDPQRAKAYCEAIHQLVQSGVVKRLSPDEISATGESWYILHHLVSHNGKDRLVFNCSY</sequence>
<dbReference type="PANTHER" id="PTHR47331">
    <property type="entry name" value="PHD-TYPE DOMAIN-CONTAINING PROTEIN"/>
    <property type="match status" value="1"/>
</dbReference>
<feature type="non-terminal residue" evidence="1">
    <location>
        <position position="1"/>
    </location>
</feature>
<reference evidence="1 2" key="1">
    <citation type="submission" date="2024-05" db="EMBL/GenBank/DDBJ databases">
        <title>Genome sequencing and assembly of Indian major carp, Cirrhinus mrigala (Hamilton, 1822).</title>
        <authorList>
            <person name="Mohindra V."/>
            <person name="Chowdhury L.M."/>
            <person name="Lal K."/>
            <person name="Jena J.K."/>
        </authorList>
    </citation>
    <scope>NUCLEOTIDE SEQUENCE [LARGE SCALE GENOMIC DNA]</scope>
    <source>
        <strain evidence="1">CM1030</strain>
        <tissue evidence="1">Blood</tissue>
    </source>
</reference>
<organism evidence="1 2">
    <name type="scientific">Cirrhinus mrigala</name>
    <name type="common">Mrigala</name>
    <dbReference type="NCBI Taxonomy" id="683832"/>
    <lineage>
        <taxon>Eukaryota</taxon>
        <taxon>Metazoa</taxon>
        <taxon>Chordata</taxon>
        <taxon>Craniata</taxon>
        <taxon>Vertebrata</taxon>
        <taxon>Euteleostomi</taxon>
        <taxon>Actinopterygii</taxon>
        <taxon>Neopterygii</taxon>
        <taxon>Teleostei</taxon>
        <taxon>Ostariophysi</taxon>
        <taxon>Cypriniformes</taxon>
        <taxon>Cyprinidae</taxon>
        <taxon>Labeoninae</taxon>
        <taxon>Labeonini</taxon>
        <taxon>Cirrhinus</taxon>
    </lineage>
</organism>
<evidence type="ECO:0000313" key="2">
    <source>
        <dbReference type="Proteomes" id="UP001529510"/>
    </source>
</evidence>
<accession>A0ABD0S398</accession>
<dbReference type="Proteomes" id="UP001529510">
    <property type="component" value="Unassembled WGS sequence"/>
</dbReference>
<dbReference type="EMBL" id="JAMKFB020000001">
    <property type="protein sequence ID" value="KAL0204483.1"/>
    <property type="molecule type" value="Genomic_DNA"/>
</dbReference>
<protein>
    <submittedName>
        <fullName evidence="1">Uncharacterized protein</fullName>
    </submittedName>
</protein>
<keyword evidence="2" id="KW-1185">Reference proteome</keyword>